<dbReference type="Proteomes" id="UP001231166">
    <property type="component" value="Chromosome"/>
</dbReference>
<keyword evidence="2 6" id="KW-0548">Nucleotidyltransferase</keyword>
<evidence type="ECO:0000313" key="8">
    <source>
        <dbReference type="Proteomes" id="UP001231166"/>
    </source>
</evidence>
<dbReference type="GO" id="GO:0005525">
    <property type="term" value="F:GTP binding"/>
    <property type="evidence" value="ECO:0007669"/>
    <property type="project" value="UniProtKB-KW"/>
</dbReference>
<keyword evidence="3" id="KW-0547">Nucleotide-binding</keyword>
<keyword evidence="1 6" id="KW-0808">Transferase</keyword>
<dbReference type="PANTHER" id="PTHR40392:SF1">
    <property type="entry name" value="2-PHOSPHO-L-LACTATE GUANYLYLTRANSFERASE"/>
    <property type="match status" value="1"/>
</dbReference>
<dbReference type="RefSeq" id="WP_133984296.1">
    <property type="nucleotide sequence ID" value="NZ_CP110469.1"/>
</dbReference>
<evidence type="ECO:0000256" key="1">
    <source>
        <dbReference type="ARBA" id="ARBA00022679"/>
    </source>
</evidence>
<dbReference type="Pfam" id="PF01983">
    <property type="entry name" value="CofC"/>
    <property type="match status" value="1"/>
</dbReference>
<gene>
    <name evidence="6" type="primary">cofC</name>
    <name evidence="5" type="ORF">O4328_22035</name>
    <name evidence="6" type="ORF">Q5707_22975</name>
</gene>
<organism evidence="6 8">
    <name type="scientific">Rhodococcus opacus</name>
    <name type="common">Nocardia opaca</name>
    <dbReference type="NCBI Taxonomy" id="37919"/>
    <lineage>
        <taxon>Bacteria</taxon>
        <taxon>Bacillati</taxon>
        <taxon>Actinomycetota</taxon>
        <taxon>Actinomycetes</taxon>
        <taxon>Mycobacteriales</taxon>
        <taxon>Nocardiaceae</taxon>
        <taxon>Rhodococcus</taxon>
    </lineage>
</organism>
<proteinExistence type="predicted"/>
<evidence type="ECO:0000256" key="3">
    <source>
        <dbReference type="ARBA" id="ARBA00022741"/>
    </source>
</evidence>
<sequence length="233" mass="24033">MKHPSSQSRPIKNRGQVDLVIPVKSLSIAKSRLRGTAGGRSHAHEELVLTMVNATVTAAIRSHAVAAVVVVTPDPIIASSVESLGARAVTDEPSGGVNAAIMHGVCAARDDGGGPITGALLADLPALRHHELTSFIAAAAGRRAFCADRHGSGTTLLLSACGEELRPSFGAGSALAHRESGAVSLTGEWPSLRADVDTVHDLCVVAGLGWPRPDESMDPHQMRFAGTSVHTTG</sequence>
<dbReference type="PANTHER" id="PTHR40392">
    <property type="entry name" value="2-PHOSPHO-L-LACTATE GUANYLYLTRANSFERASE"/>
    <property type="match status" value="1"/>
</dbReference>
<evidence type="ECO:0000313" key="7">
    <source>
        <dbReference type="Proteomes" id="UP001066327"/>
    </source>
</evidence>
<evidence type="ECO:0000313" key="5">
    <source>
        <dbReference type="EMBL" id="MCZ4586331.1"/>
    </source>
</evidence>
<protein>
    <submittedName>
        <fullName evidence="6">2-phospho-L-lactate guanylyltransferase</fullName>
        <ecNumber evidence="6">2.7.7.68</ecNumber>
    </submittedName>
</protein>
<name>A0AAX3Y9M9_RHOOP</name>
<dbReference type="NCBIfam" id="TIGR03552">
    <property type="entry name" value="F420_cofC"/>
    <property type="match status" value="1"/>
</dbReference>
<dbReference type="AlphaFoldDB" id="A0AAX3Y9M9"/>
<dbReference type="GO" id="GO:0043814">
    <property type="term" value="F:phospholactate guanylyltransferase activity"/>
    <property type="evidence" value="ECO:0007669"/>
    <property type="project" value="UniProtKB-EC"/>
</dbReference>
<dbReference type="InterPro" id="IPR002835">
    <property type="entry name" value="CofC"/>
</dbReference>
<dbReference type="EMBL" id="JAPWIS010000011">
    <property type="protein sequence ID" value="MCZ4586331.1"/>
    <property type="molecule type" value="Genomic_DNA"/>
</dbReference>
<dbReference type="SUPFAM" id="SSF53448">
    <property type="entry name" value="Nucleotide-diphospho-sugar transferases"/>
    <property type="match status" value="1"/>
</dbReference>
<evidence type="ECO:0000256" key="2">
    <source>
        <dbReference type="ARBA" id="ARBA00022695"/>
    </source>
</evidence>
<dbReference type="EC" id="2.7.7.68" evidence="6"/>
<accession>A0AAX3Y9M9</accession>
<reference evidence="5" key="1">
    <citation type="submission" date="2022-12" db="EMBL/GenBank/DDBJ databases">
        <authorList>
            <person name="Krivoruchko A.V."/>
            <person name="Elkin A."/>
        </authorList>
    </citation>
    <scope>NUCLEOTIDE SEQUENCE</scope>
    <source>
        <strain evidence="5">IEGM 249</strain>
    </source>
</reference>
<reference evidence="6" key="2">
    <citation type="submission" date="2023-07" db="EMBL/GenBank/DDBJ databases">
        <title>Genomic analysis of Rhodococcus opacus VOC-14 with glycol ethers degradation activity.</title>
        <authorList>
            <person name="Narkevich D.A."/>
            <person name="Hlushen A.M."/>
            <person name="Akhremchuk A.E."/>
            <person name="Sikolenko M.A."/>
            <person name="Valentovich L.N."/>
        </authorList>
    </citation>
    <scope>NUCLEOTIDE SEQUENCE</scope>
    <source>
        <strain evidence="6">VOC-14</strain>
    </source>
</reference>
<keyword evidence="4" id="KW-0342">GTP-binding</keyword>
<evidence type="ECO:0000313" key="6">
    <source>
        <dbReference type="EMBL" id="WLF44783.1"/>
    </source>
</evidence>
<evidence type="ECO:0000256" key="4">
    <source>
        <dbReference type="ARBA" id="ARBA00023134"/>
    </source>
</evidence>
<dbReference type="EMBL" id="CP130953">
    <property type="protein sequence ID" value="WLF44783.1"/>
    <property type="molecule type" value="Genomic_DNA"/>
</dbReference>
<dbReference type="Gene3D" id="3.90.550.10">
    <property type="entry name" value="Spore Coat Polysaccharide Biosynthesis Protein SpsA, Chain A"/>
    <property type="match status" value="1"/>
</dbReference>
<dbReference type="InterPro" id="IPR029044">
    <property type="entry name" value="Nucleotide-diphossugar_trans"/>
</dbReference>
<keyword evidence="7" id="KW-1185">Reference proteome</keyword>
<dbReference type="Proteomes" id="UP001066327">
    <property type="component" value="Unassembled WGS sequence"/>
</dbReference>